<dbReference type="FunFam" id="2.60.260.20:FF:000003">
    <property type="entry name" value="DnaJ subfamily A member 2"/>
    <property type="match status" value="1"/>
</dbReference>
<dbReference type="GO" id="GO:0005829">
    <property type="term" value="C:cytosol"/>
    <property type="evidence" value="ECO:0007669"/>
    <property type="project" value="TreeGrafter"/>
</dbReference>
<dbReference type="PANTHER" id="PTHR24078">
    <property type="entry name" value="DNAJ HOMOLOG SUBFAMILY C MEMBER"/>
    <property type="match status" value="1"/>
</dbReference>
<dbReference type="GO" id="GO:0006457">
    <property type="term" value="P:protein folding"/>
    <property type="evidence" value="ECO:0007669"/>
    <property type="project" value="InterPro"/>
</dbReference>
<dbReference type="InterPro" id="IPR018253">
    <property type="entry name" value="DnaJ_domain_CS"/>
</dbReference>
<reference evidence="7" key="1">
    <citation type="journal article" date="2020" name="Nature">
        <title>Giant virus diversity and host interactions through global metagenomics.</title>
        <authorList>
            <person name="Schulz F."/>
            <person name="Roux S."/>
            <person name="Paez-Espino D."/>
            <person name="Jungbluth S."/>
            <person name="Walsh D.A."/>
            <person name="Denef V.J."/>
            <person name="McMahon K.D."/>
            <person name="Konstantinidis K.T."/>
            <person name="Eloe-Fadrosh E.A."/>
            <person name="Kyrpides N.C."/>
            <person name="Woyke T."/>
        </authorList>
    </citation>
    <scope>NUCLEOTIDE SEQUENCE</scope>
    <source>
        <strain evidence="7">GVMAG-M-3300009182-78</strain>
    </source>
</reference>
<evidence type="ECO:0000256" key="2">
    <source>
        <dbReference type="ARBA" id="ARBA00022737"/>
    </source>
</evidence>
<dbReference type="PRINTS" id="PR00625">
    <property type="entry name" value="JDOMAIN"/>
</dbReference>
<name>A0A6C0B1C8_9ZZZZ</name>
<evidence type="ECO:0000256" key="5">
    <source>
        <dbReference type="ARBA" id="ARBA00023186"/>
    </source>
</evidence>
<dbReference type="InterPro" id="IPR008971">
    <property type="entry name" value="HSP40/DnaJ_pept-bd"/>
</dbReference>
<keyword evidence="1" id="KW-0479">Metal-binding</keyword>
<accession>A0A6C0B1C8</accession>
<organism evidence="7">
    <name type="scientific">viral metagenome</name>
    <dbReference type="NCBI Taxonomy" id="1070528"/>
    <lineage>
        <taxon>unclassified sequences</taxon>
        <taxon>metagenomes</taxon>
        <taxon>organismal metagenomes</taxon>
    </lineage>
</organism>
<dbReference type="GO" id="GO:0008270">
    <property type="term" value="F:zinc ion binding"/>
    <property type="evidence" value="ECO:0007669"/>
    <property type="project" value="UniProtKB-KW"/>
</dbReference>
<protein>
    <recommendedName>
        <fullName evidence="6">J domain-containing protein</fullName>
    </recommendedName>
</protein>
<dbReference type="CDD" id="cd06257">
    <property type="entry name" value="DnaJ"/>
    <property type="match status" value="1"/>
</dbReference>
<proteinExistence type="predicted"/>
<keyword evidence="4" id="KW-0862">Zinc</keyword>
<dbReference type="InterPro" id="IPR036869">
    <property type="entry name" value="J_dom_sf"/>
</dbReference>
<evidence type="ECO:0000256" key="1">
    <source>
        <dbReference type="ARBA" id="ARBA00022723"/>
    </source>
</evidence>
<dbReference type="SMART" id="SM00271">
    <property type="entry name" value="DnaJ"/>
    <property type="match status" value="1"/>
</dbReference>
<dbReference type="SUPFAM" id="SSF49493">
    <property type="entry name" value="HSP40/DnaJ peptide-binding domain"/>
    <property type="match status" value="2"/>
</dbReference>
<dbReference type="Gene3D" id="2.60.260.20">
    <property type="entry name" value="Urease metallochaperone UreE, N-terminal domain"/>
    <property type="match status" value="2"/>
</dbReference>
<sequence length="336" mass="37772">MSEESKNFYTILGVDENASIDEIKKSYRKLSLKYHPDRNQGDIEKVKIFQKINEAYETLGDQERKSEYDMSRKNPFMRMNSMGGMNMGGGMHGSETMDINDLFANLFFGGGMPGMGGMGGMPGSMPGSMPGGLFHSGFPPGANIRVFRNGVPVNMGQSFEKPTPIIKTIHITMETVLHGGKLPLEIERWSMESGNKVFETVTLYIDIFKGIDHNEIIIIKDQGNSIHETCKGDIKVFVSINNESEFIRRGLDLFIQKEITLKEALCGFSFELKYINKKIYTIHNNAGNVIPPNYQKIIPDMGLTRDEHKGNLIIQFNIVFPETLSLEQIASLEKIL</sequence>
<dbReference type="GO" id="GO:0051082">
    <property type="term" value="F:unfolded protein binding"/>
    <property type="evidence" value="ECO:0007669"/>
    <property type="project" value="InterPro"/>
</dbReference>
<dbReference type="PROSITE" id="PS00636">
    <property type="entry name" value="DNAJ_1"/>
    <property type="match status" value="1"/>
</dbReference>
<feature type="domain" description="J" evidence="6">
    <location>
        <begin position="7"/>
        <end position="72"/>
    </location>
</feature>
<keyword evidence="3" id="KW-0863">Zinc-finger</keyword>
<dbReference type="SUPFAM" id="SSF46565">
    <property type="entry name" value="Chaperone J-domain"/>
    <property type="match status" value="1"/>
</dbReference>
<dbReference type="Pfam" id="PF00226">
    <property type="entry name" value="DnaJ"/>
    <property type="match status" value="1"/>
</dbReference>
<dbReference type="AlphaFoldDB" id="A0A6C0B1C8"/>
<dbReference type="Pfam" id="PF01556">
    <property type="entry name" value="DnaJ_C"/>
    <property type="match status" value="1"/>
</dbReference>
<dbReference type="PANTHER" id="PTHR24078:SF553">
    <property type="entry name" value="DNAJ HOMOLOG SUBFAMILY B MEMBER 5"/>
    <property type="match status" value="1"/>
</dbReference>
<evidence type="ECO:0000256" key="3">
    <source>
        <dbReference type="ARBA" id="ARBA00022771"/>
    </source>
</evidence>
<dbReference type="GO" id="GO:0051087">
    <property type="term" value="F:protein-folding chaperone binding"/>
    <property type="evidence" value="ECO:0007669"/>
    <property type="project" value="TreeGrafter"/>
</dbReference>
<keyword evidence="5" id="KW-0143">Chaperone</keyword>
<dbReference type="EMBL" id="MN739045">
    <property type="protein sequence ID" value="QHS85604.1"/>
    <property type="molecule type" value="Genomic_DNA"/>
</dbReference>
<keyword evidence="2" id="KW-0677">Repeat</keyword>
<dbReference type="PROSITE" id="PS50076">
    <property type="entry name" value="DNAJ_2"/>
    <property type="match status" value="1"/>
</dbReference>
<evidence type="ECO:0000259" key="6">
    <source>
        <dbReference type="PROSITE" id="PS50076"/>
    </source>
</evidence>
<dbReference type="Gene3D" id="1.10.287.110">
    <property type="entry name" value="DnaJ domain"/>
    <property type="match status" value="1"/>
</dbReference>
<dbReference type="InterPro" id="IPR002939">
    <property type="entry name" value="DnaJ_C"/>
</dbReference>
<evidence type="ECO:0000256" key="4">
    <source>
        <dbReference type="ARBA" id="ARBA00022833"/>
    </source>
</evidence>
<dbReference type="CDD" id="cd10747">
    <property type="entry name" value="DnaJ_C"/>
    <property type="match status" value="1"/>
</dbReference>
<dbReference type="InterPro" id="IPR051339">
    <property type="entry name" value="DnaJ_subfamily_B"/>
</dbReference>
<dbReference type="InterPro" id="IPR001623">
    <property type="entry name" value="DnaJ_domain"/>
</dbReference>
<evidence type="ECO:0000313" key="7">
    <source>
        <dbReference type="EMBL" id="QHS85604.1"/>
    </source>
</evidence>